<dbReference type="CTD" id="54478"/>
<feature type="region of interest" description="Disordered" evidence="1">
    <location>
        <begin position="187"/>
        <end position="213"/>
    </location>
</feature>
<evidence type="ECO:0000313" key="2">
    <source>
        <dbReference type="Ensembl" id="ENSOANP00000054291.1"/>
    </source>
</evidence>
<dbReference type="FunCoup" id="A0A6I8PH64">
    <property type="interactions" value="636"/>
</dbReference>
<feature type="compositionally biased region" description="Low complexity" evidence="1">
    <location>
        <begin position="131"/>
        <end position="140"/>
    </location>
</feature>
<reference evidence="2" key="3">
    <citation type="submission" date="2025-09" db="UniProtKB">
        <authorList>
            <consortium name="Ensembl"/>
        </authorList>
    </citation>
    <scope>IDENTIFICATION</scope>
    <source>
        <strain evidence="2">Glennie</strain>
    </source>
</reference>
<gene>
    <name evidence="2" type="primary">PIMREG</name>
</gene>
<dbReference type="OMA" id="SNYYYLM"/>
<feature type="compositionally biased region" description="Basic residues" evidence="1">
    <location>
        <begin position="101"/>
        <end position="110"/>
    </location>
</feature>
<dbReference type="Pfam" id="PF07326">
    <property type="entry name" value="RCS1"/>
    <property type="match status" value="1"/>
</dbReference>
<sequence>MASVLQGVGAALGWRAHRVLEETDENGSPPPTRSRRKPGAGGLSVLRGSLRTREALRQVDVNFGGTPAWERLEPPEKGRQSLQSVCRTAQNALGAVAQRLQKSRRPHGHHLMVSPGKRSPAPRTPRRRAPRPASAAATPPRSGPRRCPPRPSASPRRPGGAEWRRLSSWLGKDGGTLPLRRSQRAAALSGPYSSPAPLLGRRQTGSRLASGEFDRDLESVSRGIQDLQYLSQEFDDAIAREERKQAIANYHLLMSRNLQAARKSKKLSRSSLKKLQLN</sequence>
<reference evidence="2" key="2">
    <citation type="submission" date="2025-08" db="UniProtKB">
        <authorList>
            <consortium name="Ensembl"/>
        </authorList>
    </citation>
    <scope>IDENTIFICATION</scope>
    <source>
        <strain evidence="2">Glennie</strain>
    </source>
</reference>
<dbReference type="GeneID" id="103171252"/>
<dbReference type="PANTHER" id="PTHR35819:SF1">
    <property type="entry name" value="PROTEIN PIMREG"/>
    <property type="match status" value="1"/>
</dbReference>
<feature type="region of interest" description="Disordered" evidence="1">
    <location>
        <begin position="101"/>
        <end position="162"/>
    </location>
</feature>
<evidence type="ECO:0000256" key="1">
    <source>
        <dbReference type="SAM" id="MobiDB-lite"/>
    </source>
</evidence>
<dbReference type="AlphaFoldDB" id="A0A6I8PH64"/>
<dbReference type="Bgee" id="ENSOANG00000039917">
    <property type="expression patterns" value="Expressed in fibroblast and 7 other cell types or tissues"/>
</dbReference>
<dbReference type="PANTHER" id="PTHR35819">
    <property type="entry name" value="PICALM INTERACTING MITOTIC REGULATOR PIMREG"/>
    <property type="match status" value="1"/>
</dbReference>
<dbReference type="InterPro" id="IPR009932">
    <property type="entry name" value="RCS1"/>
</dbReference>
<accession>A0A6I8PH64</accession>
<dbReference type="InParanoid" id="A0A6I8PH64"/>
<dbReference type="OrthoDB" id="9898669at2759"/>
<feature type="region of interest" description="Disordered" evidence="1">
    <location>
        <begin position="19"/>
        <end position="44"/>
    </location>
</feature>
<proteinExistence type="predicted"/>
<dbReference type="Proteomes" id="UP000002279">
    <property type="component" value="Chromosome 17"/>
</dbReference>
<keyword evidence="3" id="KW-1185">Reference proteome</keyword>
<dbReference type="RefSeq" id="XP_028937437.1">
    <property type="nucleotide sequence ID" value="XM_029081604.1"/>
</dbReference>
<protein>
    <submittedName>
        <fullName evidence="2">PICALM interacting mitotic regulator</fullName>
    </submittedName>
</protein>
<name>A0A6I8PH64_ORNAN</name>
<organism evidence="2 3">
    <name type="scientific">Ornithorhynchus anatinus</name>
    <name type="common">Duckbill platypus</name>
    <dbReference type="NCBI Taxonomy" id="9258"/>
    <lineage>
        <taxon>Eukaryota</taxon>
        <taxon>Metazoa</taxon>
        <taxon>Chordata</taxon>
        <taxon>Craniata</taxon>
        <taxon>Vertebrata</taxon>
        <taxon>Euteleostomi</taxon>
        <taxon>Mammalia</taxon>
        <taxon>Monotremata</taxon>
        <taxon>Ornithorhynchidae</taxon>
        <taxon>Ornithorhynchus</taxon>
    </lineage>
</organism>
<evidence type="ECO:0000313" key="3">
    <source>
        <dbReference type="Proteomes" id="UP000002279"/>
    </source>
</evidence>
<dbReference type="Ensembl" id="ENSOANT00000054035.1">
    <property type="protein sequence ID" value="ENSOANP00000054291.1"/>
    <property type="gene ID" value="ENSOANG00000039917.1"/>
</dbReference>
<dbReference type="GeneTree" id="ENSGT00390000008128"/>
<reference evidence="2 3" key="1">
    <citation type="journal article" date="2008" name="Nature">
        <title>Genome analysis of the platypus reveals unique signatures of evolution.</title>
        <authorList>
            <person name="Warren W.C."/>
            <person name="Hillier L.W."/>
            <person name="Marshall Graves J.A."/>
            <person name="Birney E."/>
            <person name="Ponting C.P."/>
            <person name="Grutzner F."/>
            <person name="Belov K."/>
            <person name="Miller W."/>
            <person name="Clarke L."/>
            <person name="Chinwalla A.T."/>
            <person name="Yang S.P."/>
            <person name="Heger A."/>
            <person name="Locke D.P."/>
            <person name="Miethke P."/>
            <person name="Waters P.D."/>
            <person name="Veyrunes F."/>
            <person name="Fulton L."/>
            <person name="Fulton B."/>
            <person name="Graves T."/>
            <person name="Wallis J."/>
            <person name="Puente X.S."/>
            <person name="Lopez-Otin C."/>
            <person name="Ordonez G.R."/>
            <person name="Eichler E.E."/>
            <person name="Chen L."/>
            <person name="Cheng Z."/>
            <person name="Deakin J.E."/>
            <person name="Alsop A."/>
            <person name="Thompson K."/>
            <person name="Kirby P."/>
            <person name="Papenfuss A.T."/>
            <person name="Wakefield M.J."/>
            <person name="Olender T."/>
            <person name="Lancet D."/>
            <person name="Huttley G.A."/>
            <person name="Smit A.F."/>
            <person name="Pask A."/>
            <person name="Temple-Smith P."/>
            <person name="Batzer M.A."/>
            <person name="Walker J.A."/>
            <person name="Konkel M.K."/>
            <person name="Harris R.S."/>
            <person name="Whittington C.M."/>
            <person name="Wong E.S."/>
            <person name="Gemmell N.J."/>
            <person name="Buschiazzo E."/>
            <person name="Vargas Jentzsch I.M."/>
            <person name="Merkel A."/>
            <person name="Schmitz J."/>
            <person name="Zemann A."/>
            <person name="Churakov G."/>
            <person name="Kriegs J.O."/>
            <person name="Brosius J."/>
            <person name="Murchison E.P."/>
            <person name="Sachidanandam R."/>
            <person name="Smith C."/>
            <person name="Hannon G.J."/>
            <person name="Tsend-Ayush E."/>
            <person name="McMillan D."/>
            <person name="Attenborough R."/>
            <person name="Rens W."/>
            <person name="Ferguson-Smith M."/>
            <person name="Lefevre C.M."/>
            <person name="Sharp J.A."/>
            <person name="Nicholas K.R."/>
            <person name="Ray D.A."/>
            <person name="Kube M."/>
            <person name="Reinhardt R."/>
            <person name="Pringle T.H."/>
            <person name="Taylor J."/>
            <person name="Jones R.C."/>
            <person name="Nixon B."/>
            <person name="Dacheux J.L."/>
            <person name="Niwa H."/>
            <person name="Sekita Y."/>
            <person name="Huang X."/>
            <person name="Stark A."/>
            <person name="Kheradpour P."/>
            <person name="Kellis M."/>
            <person name="Flicek P."/>
            <person name="Chen Y."/>
            <person name="Webber C."/>
            <person name="Hardison R."/>
            <person name="Nelson J."/>
            <person name="Hallsworth-Pepin K."/>
            <person name="Delehaunty K."/>
            <person name="Markovic C."/>
            <person name="Minx P."/>
            <person name="Feng Y."/>
            <person name="Kremitzki C."/>
            <person name="Mitreva M."/>
            <person name="Glasscock J."/>
            <person name="Wylie T."/>
            <person name="Wohldmann P."/>
            <person name="Thiru P."/>
            <person name="Nhan M.N."/>
            <person name="Pohl C.S."/>
            <person name="Smith S.M."/>
            <person name="Hou S."/>
            <person name="Nefedov M."/>
            <person name="de Jong P.J."/>
            <person name="Renfree M.B."/>
            <person name="Mardis E.R."/>
            <person name="Wilson R.K."/>
        </authorList>
    </citation>
    <scope>NUCLEOTIDE SEQUENCE [LARGE SCALE GENOMIC DNA]</scope>
    <source>
        <strain evidence="2 3">Glennie</strain>
    </source>
</reference>
<dbReference type="KEGG" id="oaa:103171252"/>